<dbReference type="RefSeq" id="WP_145911576.1">
    <property type="nucleotide sequence ID" value="NZ_BAAAMZ010000022.1"/>
</dbReference>
<evidence type="ECO:0000313" key="11">
    <source>
        <dbReference type="Proteomes" id="UP000317940"/>
    </source>
</evidence>
<keyword evidence="4 7" id="KW-0067">ATP-binding</keyword>
<keyword evidence="5 7" id="KW-0233">DNA recombination</keyword>
<dbReference type="InterPro" id="IPR049428">
    <property type="entry name" value="RecA-like_N"/>
</dbReference>
<evidence type="ECO:0000313" key="10">
    <source>
        <dbReference type="EMBL" id="TWF71786.1"/>
    </source>
</evidence>
<accession>A0A561SA81</accession>
<dbReference type="OrthoDB" id="3233388at2"/>
<dbReference type="PRINTS" id="PR00142">
    <property type="entry name" value="RECA"/>
</dbReference>
<sequence>MPPSKGLSKLRADMTKAFGDKVTRRDDMTRPVAVPTGSITLDHALRIGGLALRRTHEILGPEGVGKTSLCTLIMASAQKMFPDRGVALIDMEQSFDFAYAQKLGLDLDEDRFVHIYPDHSEDVADIAKMLLRSGDISVVCLDSIGGMESKAAFEKSAEDSAMGKNSQVISRMVKQVASLCRAKNAMVIFVNQYRADIGNPRGGQKSAGPNILKYCTTTKIELKRTGEPVVKVPVADAVSESVKDEEIGRQLRAKVVRNKFAPPGRAADFWLFSADHPTWGPIGIDRADEALNLGIATGAIERINASKYGLPDGTHIVGRANVKQALREKPELTELVRQRALLTVSGEIVPEHEVTYDDEEYAA</sequence>
<evidence type="ECO:0000256" key="4">
    <source>
        <dbReference type="ARBA" id="ARBA00022840"/>
    </source>
</evidence>
<dbReference type="PANTHER" id="PTHR45900:SF1">
    <property type="entry name" value="MITOCHONDRIAL DNA REPAIR PROTEIN RECA HOMOLOG-RELATED"/>
    <property type="match status" value="1"/>
</dbReference>
<evidence type="ECO:0000256" key="1">
    <source>
        <dbReference type="ARBA" id="ARBA00009391"/>
    </source>
</evidence>
<evidence type="ECO:0000256" key="3">
    <source>
        <dbReference type="ARBA" id="ARBA00022741"/>
    </source>
</evidence>
<dbReference type="Pfam" id="PF00154">
    <property type="entry name" value="RecA_N"/>
    <property type="match status" value="1"/>
</dbReference>
<dbReference type="PROSITE" id="PS50162">
    <property type="entry name" value="RECA_2"/>
    <property type="match status" value="1"/>
</dbReference>
<dbReference type="PROSITE" id="PS50163">
    <property type="entry name" value="RECA_3"/>
    <property type="match status" value="1"/>
</dbReference>
<dbReference type="GO" id="GO:0003697">
    <property type="term" value="F:single-stranded DNA binding"/>
    <property type="evidence" value="ECO:0007669"/>
    <property type="project" value="InterPro"/>
</dbReference>
<dbReference type="InterPro" id="IPR020587">
    <property type="entry name" value="RecA_monomer-monomer_interface"/>
</dbReference>
<dbReference type="Gene3D" id="3.40.50.300">
    <property type="entry name" value="P-loop containing nucleotide triphosphate hydrolases"/>
    <property type="match status" value="1"/>
</dbReference>
<dbReference type="InterPro" id="IPR027417">
    <property type="entry name" value="P-loop_NTPase"/>
</dbReference>
<evidence type="ECO:0000256" key="2">
    <source>
        <dbReference type="ARBA" id="ARBA00015553"/>
    </source>
</evidence>
<dbReference type="PANTHER" id="PTHR45900">
    <property type="entry name" value="RECA"/>
    <property type="match status" value="1"/>
</dbReference>
<comment type="similarity">
    <text evidence="1 7">Belongs to the RecA family.</text>
</comment>
<evidence type="ECO:0000259" key="8">
    <source>
        <dbReference type="PROSITE" id="PS50162"/>
    </source>
</evidence>
<organism evidence="10 11">
    <name type="scientific">Kitasatospora viridis</name>
    <dbReference type="NCBI Taxonomy" id="281105"/>
    <lineage>
        <taxon>Bacteria</taxon>
        <taxon>Bacillati</taxon>
        <taxon>Actinomycetota</taxon>
        <taxon>Actinomycetes</taxon>
        <taxon>Kitasatosporales</taxon>
        <taxon>Streptomycetaceae</taxon>
        <taxon>Kitasatospora</taxon>
    </lineage>
</organism>
<dbReference type="EMBL" id="VIWT01000008">
    <property type="protein sequence ID" value="TWF71786.1"/>
    <property type="molecule type" value="Genomic_DNA"/>
</dbReference>
<dbReference type="AlphaFoldDB" id="A0A561SA81"/>
<reference evidence="10 11" key="1">
    <citation type="submission" date="2019-06" db="EMBL/GenBank/DDBJ databases">
        <title>Sequencing the genomes of 1000 actinobacteria strains.</title>
        <authorList>
            <person name="Klenk H.-P."/>
        </authorList>
    </citation>
    <scope>NUCLEOTIDE SEQUENCE [LARGE SCALE GENOMIC DNA]</scope>
    <source>
        <strain evidence="10 11">DSM 44826</strain>
    </source>
</reference>
<name>A0A561SA81_9ACTN</name>
<evidence type="ECO:0000256" key="5">
    <source>
        <dbReference type="ARBA" id="ARBA00023172"/>
    </source>
</evidence>
<keyword evidence="7" id="KW-0227">DNA damage</keyword>
<dbReference type="InterPro" id="IPR003593">
    <property type="entry name" value="AAA+_ATPase"/>
</dbReference>
<keyword evidence="11" id="KW-1185">Reference proteome</keyword>
<dbReference type="GO" id="GO:0140664">
    <property type="term" value="F:ATP-dependent DNA damage sensor activity"/>
    <property type="evidence" value="ECO:0007669"/>
    <property type="project" value="InterPro"/>
</dbReference>
<feature type="domain" description="RecA family profile 1" evidence="8">
    <location>
        <begin position="30"/>
        <end position="193"/>
    </location>
</feature>
<proteinExistence type="inferred from homology"/>
<dbReference type="GO" id="GO:0006281">
    <property type="term" value="P:DNA repair"/>
    <property type="evidence" value="ECO:0007669"/>
    <property type="project" value="InterPro"/>
</dbReference>
<feature type="domain" description="RecA family profile 2" evidence="9">
    <location>
        <begin position="186"/>
        <end position="289"/>
    </location>
</feature>
<evidence type="ECO:0000256" key="6">
    <source>
        <dbReference type="ARBA" id="ARBA00033319"/>
    </source>
</evidence>
<protein>
    <recommendedName>
        <fullName evidence="2">Protein RecA</fullName>
    </recommendedName>
    <alternativeName>
        <fullName evidence="6">Recombinase A</fullName>
    </alternativeName>
</protein>
<dbReference type="GO" id="GO:0005524">
    <property type="term" value="F:ATP binding"/>
    <property type="evidence" value="ECO:0007669"/>
    <property type="project" value="UniProtKB-KW"/>
</dbReference>
<keyword evidence="3 7" id="KW-0547">Nucleotide-binding</keyword>
<dbReference type="InterPro" id="IPR020588">
    <property type="entry name" value="RecA_ATP-bd"/>
</dbReference>
<dbReference type="SMART" id="SM00382">
    <property type="entry name" value="AAA"/>
    <property type="match status" value="1"/>
</dbReference>
<gene>
    <name evidence="10" type="ORF">FHX73_18157</name>
</gene>
<comment type="caution">
    <text evidence="10">The sequence shown here is derived from an EMBL/GenBank/DDBJ whole genome shotgun (WGS) entry which is preliminary data.</text>
</comment>
<evidence type="ECO:0000256" key="7">
    <source>
        <dbReference type="RuleBase" id="RU004527"/>
    </source>
</evidence>
<dbReference type="SUPFAM" id="SSF52540">
    <property type="entry name" value="P-loop containing nucleoside triphosphate hydrolases"/>
    <property type="match status" value="1"/>
</dbReference>
<evidence type="ECO:0000259" key="9">
    <source>
        <dbReference type="PROSITE" id="PS50163"/>
    </source>
</evidence>
<dbReference type="GO" id="GO:0006310">
    <property type="term" value="P:DNA recombination"/>
    <property type="evidence" value="ECO:0007669"/>
    <property type="project" value="UniProtKB-KW"/>
</dbReference>
<dbReference type="Proteomes" id="UP000317940">
    <property type="component" value="Unassembled WGS sequence"/>
</dbReference>
<dbReference type="InterPro" id="IPR013765">
    <property type="entry name" value="DNA_recomb/repair_RecA"/>
</dbReference>
<keyword evidence="7" id="KW-0238">DNA-binding</keyword>